<protein>
    <submittedName>
        <fullName evidence="1">Uncharacterized protein</fullName>
    </submittedName>
</protein>
<dbReference type="AlphaFoldDB" id="A0A833PHH0"/>
<dbReference type="EMBL" id="WNDP01000016">
    <property type="protein sequence ID" value="KAF1026895.1"/>
    <property type="molecule type" value="Genomic_DNA"/>
</dbReference>
<name>A0A833PHH0_ACIBZ</name>
<comment type="caution">
    <text evidence="1">The sequence shown here is derived from an EMBL/GenBank/DDBJ whole genome shotgun (WGS) entry which is preliminary data.</text>
</comment>
<evidence type="ECO:0000313" key="1">
    <source>
        <dbReference type="EMBL" id="KAF1026895.1"/>
    </source>
</evidence>
<gene>
    <name evidence="1" type="ORF">GAK29_00979</name>
</gene>
<accession>A0A833PHH0</accession>
<organism evidence="1 2">
    <name type="scientific">Acinetobacter bereziniae</name>
    <name type="common">Acinetobacter genomosp. 10</name>
    <dbReference type="NCBI Taxonomy" id="106648"/>
    <lineage>
        <taxon>Bacteria</taxon>
        <taxon>Pseudomonadati</taxon>
        <taxon>Pseudomonadota</taxon>
        <taxon>Gammaproteobacteria</taxon>
        <taxon>Moraxellales</taxon>
        <taxon>Moraxellaceae</taxon>
        <taxon>Acinetobacter</taxon>
    </lineage>
</organism>
<proteinExistence type="predicted"/>
<evidence type="ECO:0000313" key="2">
    <source>
        <dbReference type="Proteomes" id="UP000490535"/>
    </source>
</evidence>
<reference evidence="2" key="1">
    <citation type="journal article" date="2020" name="MBio">
        <title>Horizontal gene transfer to a defensive symbiont with a reduced genome amongst a multipartite beetle microbiome.</title>
        <authorList>
            <person name="Waterworth S.C."/>
            <person name="Florez L.V."/>
            <person name="Rees E.R."/>
            <person name="Hertweck C."/>
            <person name="Kaltenpoth M."/>
            <person name="Kwan J.C."/>
        </authorList>
    </citation>
    <scope>NUCLEOTIDE SEQUENCE [LARGE SCALE GENOMIC DNA]</scope>
</reference>
<dbReference type="Proteomes" id="UP000490535">
    <property type="component" value="Unassembled WGS sequence"/>
</dbReference>
<sequence length="155" mass="17341">MKNYITAAESAITVSEKKDADRAEIFEALKVLISEINQWKEGKITLKLEIKRSNEEIKNRVVGTALGKMLGLDLPESTESVGNNNSTLDYVLKAMNSEKTYQVTEINLSKSGYPCSIYIDGNKETSNDVFAFEQSLQNLMSSVHVGDIFRKLLNQ</sequence>